<evidence type="ECO:0000259" key="7">
    <source>
        <dbReference type="Pfam" id="PF06271"/>
    </source>
</evidence>
<evidence type="ECO:0000313" key="9">
    <source>
        <dbReference type="Proteomes" id="UP000199371"/>
    </source>
</evidence>
<evidence type="ECO:0000313" key="8">
    <source>
        <dbReference type="EMBL" id="SEI08170.1"/>
    </source>
</evidence>
<evidence type="ECO:0000256" key="2">
    <source>
        <dbReference type="ARBA" id="ARBA00022475"/>
    </source>
</evidence>
<feature type="transmembrane region" description="Helical" evidence="6">
    <location>
        <begin position="21"/>
        <end position="45"/>
    </location>
</feature>
<evidence type="ECO:0000256" key="4">
    <source>
        <dbReference type="ARBA" id="ARBA00022989"/>
    </source>
</evidence>
<dbReference type="PANTHER" id="PTHR36115">
    <property type="entry name" value="PROLINE-RICH ANTIGEN HOMOLOG-RELATED"/>
    <property type="match status" value="1"/>
</dbReference>
<dbReference type="AlphaFoldDB" id="A0A1H6N0X6"/>
<sequence length="165" mass="18967">MFANAPRAGLIRRLAAIMYDWLILAALWMAAMALALLLVALLNSVGVISLANYTDHADFITRHKIWFQLYSVLWFFWFYLYFWYKGGQTLGMRAWRLFLVQQDGAAISFKQALVRAVTALLGLGNFWLWLRWGKGLALQDQLSNTQVVVLTKEQSKLLNLHKAAR</sequence>
<feature type="transmembrane region" description="Helical" evidence="6">
    <location>
        <begin position="65"/>
        <end position="84"/>
    </location>
</feature>
<dbReference type="STRING" id="173990.SAMN05660691_03440"/>
<accession>A0A1H6N0X6</accession>
<keyword evidence="9" id="KW-1185">Reference proteome</keyword>
<comment type="subcellular location">
    <subcellularLocation>
        <location evidence="1">Cell membrane</location>
        <topology evidence="1">Multi-pass membrane protein</topology>
    </subcellularLocation>
</comment>
<feature type="domain" description="RDD" evidence="7">
    <location>
        <begin position="8"/>
        <end position="126"/>
    </location>
</feature>
<gene>
    <name evidence="8" type="ORF">SAMN05660691_03440</name>
</gene>
<name>A0A1H6N0X6_9GAMM</name>
<dbReference type="Pfam" id="PF06271">
    <property type="entry name" value="RDD"/>
    <property type="match status" value="1"/>
</dbReference>
<protein>
    <submittedName>
        <fullName evidence="8">Uncharacterized membrane protein YckC, RDD family</fullName>
    </submittedName>
</protein>
<evidence type="ECO:0000256" key="6">
    <source>
        <dbReference type="SAM" id="Phobius"/>
    </source>
</evidence>
<proteinExistence type="predicted"/>
<organism evidence="8 9">
    <name type="scientific">Rheinheimera pacifica</name>
    <dbReference type="NCBI Taxonomy" id="173990"/>
    <lineage>
        <taxon>Bacteria</taxon>
        <taxon>Pseudomonadati</taxon>
        <taxon>Pseudomonadota</taxon>
        <taxon>Gammaproteobacteria</taxon>
        <taxon>Chromatiales</taxon>
        <taxon>Chromatiaceae</taxon>
        <taxon>Rheinheimera</taxon>
    </lineage>
</organism>
<keyword evidence="3 6" id="KW-0812">Transmembrane</keyword>
<dbReference type="EMBL" id="FNXF01000016">
    <property type="protein sequence ID" value="SEI08170.1"/>
    <property type="molecule type" value="Genomic_DNA"/>
</dbReference>
<dbReference type="OrthoDB" id="9793824at2"/>
<keyword evidence="4 6" id="KW-1133">Transmembrane helix</keyword>
<dbReference type="PANTHER" id="PTHR36115:SF10">
    <property type="entry name" value="RDD DOMAIN-CONTAINING PROTEIN"/>
    <property type="match status" value="1"/>
</dbReference>
<dbReference type="Proteomes" id="UP000199371">
    <property type="component" value="Unassembled WGS sequence"/>
</dbReference>
<dbReference type="GO" id="GO:0005886">
    <property type="term" value="C:plasma membrane"/>
    <property type="evidence" value="ECO:0007669"/>
    <property type="project" value="UniProtKB-SubCell"/>
</dbReference>
<dbReference type="RefSeq" id="WP_092795995.1">
    <property type="nucleotide sequence ID" value="NZ_DASWWU010000013.1"/>
</dbReference>
<evidence type="ECO:0000256" key="1">
    <source>
        <dbReference type="ARBA" id="ARBA00004651"/>
    </source>
</evidence>
<reference evidence="9" key="1">
    <citation type="submission" date="2016-10" db="EMBL/GenBank/DDBJ databases">
        <authorList>
            <person name="Varghese N."/>
            <person name="Submissions S."/>
        </authorList>
    </citation>
    <scope>NUCLEOTIDE SEQUENCE [LARGE SCALE GENOMIC DNA]</scope>
    <source>
        <strain evidence="9">DSM 17616</strain>
    </source>
</reference>
<keyword evidence="5 6" id="KW-0472">Membrane</keyword>
<evidence type="ECO:0000256" key="5">
    <source>
        <dbReference type="ARBA" id="ARBA00023136"/>
    </source>
</evidence>
<dbReference type="InterPro" id="IPR051791">
    <property type="entry name" value="Pra-immunoreactive"/>
</dbReference>
<dbReference type="InterPro" id="IPR010432">
    <property type="entry name" value="RDD"/>
</dbReference>
<keyword evidence="2" id="KW-1003">Cell membrane</keyword>
<evidence type="ECO:0000256" key="3">
    <source>
        <dbReference type="ARBA" id="ARBA00022692"/>
    </source>
</evidence>